<dbReference type="PANTHER" id="PTHR16056:SF2">
    <property type="entry name" value="TESTIS-EXPRESSED PROTEIN 10"/>
    <property type="match status" value="1"/>
</dbReference>
<evidence type="ECO:0000256" key="3">
    <source>
        <dbReference type="ARBA" id="ARBA00023242"/>
    </source>
</evidence>
<dbReference type="AlphaFoldDB" id="A0A0A1WDU1"/>
<dbReference type="GO" id="GO:0071339">
    <property type="term" value="C:MLL1 complex"/>
    <property type="evidence" value="ECO:0007669"/>
    <property type="project" value="TreeGrafter"/>
</dbReference>
<organism evidence="5">
    <name type="scientific">Zeugodacus cucurbitae</name>
    <name type="common">Melon fruit fly</name>
    <name type="synonym">Bactrocera cucurbitae</name>
    <dbReference type="NCBI Taxonomy" id="28588"/>
    <lineage>
        <taxon>Eukaryota</taxon>
        <taxon>Metazoa</taxon>
        <taxon>Ecdysozoa</taxon>
        <taxon>Arthropoda</taxon>
        <taxon>Hexapoda</taxon>
        <taxon>Insecta</taxon>
        <taxon>Pterygota</taxon>
        <taxon>Neoptera</taxon>
        <taxon>Endopterygota</taxon>
        <taxon>Diptera</taxon>
        <taxon>Brachycera</taxon>
        <taxon>Muscomorpha</taxon>
        <taxon>Tephritoidea</taxon>
        <taxon>Tephritidae</taxon>
        <taxon>Zeugodacus</taxon>
        <taxon>Zeugodacus</taxon>
    </lineage>
</organism>
<accession>A0A0A1WDU1</accession>
<dbReference type="InterPro" id="IPR016024">
    <property type="entry name" value="ARM-type_fold"/>
</dbReference>
<comment type="subcellular location">
    <subcellularLocation>
        <location evidence="1">Nucleus</location>
    </subcellularLocation>
</comment>
<feature type="domain" description="Pre-rRNA-processing protein Ipi1 N-terminal" evidence="4">
    <location>
        <begin position="132"/>
        <end position="228"/>
    </location>
</feature>
<dbReference type="Pfam" id="PF12333">
    <property type="entry name" value="Ipi1_N"/>
    <property type="match status" value="1"/>
</dbReference>
<evidence type="ECO:0000256" key="1">
    <source>
        <dbReference type="ARBA" id="ARBA00004123"/>
    </source>
</evidence>
<dbReference type="SUPFAM" id="SSF48371">
    <property type="entry name" value="ARM repeat"/>
    <property type="match status" value="1"/>
</dbReference>
<sequence>MVSHKKKLRSEKAKVKLKATKLPKGLNVTKTEFKVRKITIREQLTESQYADGERQLNLKETISRLKHHSSNMRADALRNLREAIVAGRINLTGYMNSLLQGVSAISLDIDRDTRRDSFKVLKCLLSALKTDEVVPFFHIISSYLRCAMTHIQPAIQEDSLLMLDVLMEHVPQLVVTHSVKIIRNFLEMISRARKEGDHTSRTLTVRLGEKQTTIKWRTKVLERLRQMLATLVEYKRANNSGKIVNSFTKNVTFNPTAPQHYNIKRQFLSSANKVDLLAVLRPSLGHKSADAIEGNEEERLREYVVHLLPLLVESWIEVRPQEQQMSATLTSEAAQTLKVALEILQNIWILIELHEETESNQQLSAWFQQQYAEVFADSFLSDGFPYQQNCEKDPDASKKSYKKHLKLLSLSGGELCLEQNICMAYLMCQFYKSHSAIHTQTERFTALFKYLEEVVSNLSAHPLQNHHALIRALRISLFENDIKFLQLHKDLTLPLLNSTMEAFLQNNFPAKTNSETEVLTLICDIVQTTQLRQHYGEHIFERFLEYLPQLLLKPYVQVSTVIAMSTLAKQKNSTFLRALESKISAVIENLQKIQVAGAPNAFEGKKHIINLFYWTERNFSPEQRELLHQNIDKHITDKRIVNYFKYILSD</sequence>
<evidence type="ECO:0000313" key="5">
    <source>
        <dbReference type="EMBL" id="JAC96820.1"/>
    </source>
</evidence>
<name>A0A0A1WDU1_ZEUCU</name>
<dbReference type="InterPro" id="IPR024679">
    <property type="entry name" value="Ipi1_N"/>
</dbReference>
<protein>
    <submittedName>
        <fullName evidence="5">Testis-expressed sequence 10 protein homolog</fullName>
    </submittedName>
</protein>
<evidence type="ECO:0000256" key="2">
    <source>
        <dbReference type="ARBA" id="ARBA00006427"/>
    </source>
</evidence>
<reference evidence="5" key="1">
    <citation type="submission" date="2014-11" db="EMBL/GenBank/DDBJ databases">
        <authorList>
            <person name="Geib S."/>
        </authorList>
    </citation>
    <scope>NUCLEOTIDE SEQUENCE</scope>
</reference>
<dbReference type="EMBL" id="GBXI01017471">
    <property type="protein sequence ID" value="JAC96820.1"/>
    <property type="molecule type" value="Transcribed_RNA"/>
</dbReference>
<comment type="similarity">
    <text evidence="2">Belongs to the IPI1/TEX10 family.</text>
</comment>
<gene>
    <name evidence="5" type="primary">tex10</name>
    <name evidence="5" type="ORF">g.39547</name>
</gene>
<dbReference type="PANTHER" id="PTHR16056">
    <property type="entry name" value="REGULATOR OF MICROTUBULE DYNAMICS PROTEIN"/>
    <property type="match status" value="1"/>
</dbReference>
<proteinExistence type="inferred from homology"/>
<reference evidence="5" key="2">
    <citation type="journal article" date="2015" name="Gigascience">
        <title>Reconstructing a comprehensive transcriptome assembly of a white-pupal translocated strain of the pest fruit fly Bactrocera cucurbitae.</title>
        <authorList>
            <person name="Sim S.B."/>
            <person name="Calla B."/>
            <person name="Hall B."/>
            <person name="DeRego T."/>
            <person name="Geib S.M."/>
        </authorList>
    </citation>
    <scope>NUCLEOTIDE SEQUENCE</scope>
</reference>
<keyword evidence="3" id="KW-0539">Nucleus</keyword>
<evidence type="ECO:0000259" key="4">
    <source>
        <dbReference type="Pfam" id="PF12333"/>
    </source>
</evidence>